<evidence type="ECO:0008006" key="4">
    <source>
        <dbReference type="Google" id="ProtNLM"/>
    </source>
</evidence>
<reference evidence="2 3" key="1">
    <citation type="journal article" date="2009" name="Nat. Genet.">
        <title>The genome of the cucumber, Cucumis sativus L.</title>
        <authorList>
            <person name="Huang S."/>
            <person name="Li R."/>
            <person name="Zhang Z."/>
            <person name="Li L."/>
            <person name="Gu X."/>
            <person name="Fan W."/>
            <person name="Lucas W.J."/>
            <person name="Wang X."/>
            <person name="Xie B."/>
            <person name="Ni P."/>
            <person name="Ren Y."/>
            <person name="Zhu H."/>
            <person name="Li J."/>
            <person name="Lin K."/>
            <person name="Jin W."/>
            <person name="Fei Z."/>
            <person name="Li G."/>
            <person name="Staub J."/>
            <person name="Kilian A."/>
            <person name="van der Vossen E.A."/>
            <person name="Wu Y."/>
            <person name="Guo J."/>
            <person name="He J."/>
            <person name="Jia Z."/>
            <person name="Ren Y."/>
            <person name="Tian G."/>
            <person name="Lu Y."/>
            <person name="Ruan J."/>
            <person name="Qian W."/>
            <person name="Wang M."/>
            <person name="Huang Q."/>
            <person name="Li B."/>
            <person name="Xuan Z."/>
            <person name="Cao J."/>
            <person name="Asan"/>
            <person name="Wu Z."/>
            <person name="Zhang J."/>
            <person name="Cai Q."/>
            <person name="Bai Y."/>
            <person name="Zhao B."/>
            <person name="Han Y."/>
            <person name="Li Y."/>
            <person name="Li X."/>
            <person name="Wang S."/>
            <person name="Shi Q."/>
            <person name="Liu S."/>
            <person name="Cho W.K."/>
            <person name="Kim J.Y."/>
            <person name="Xu Y."/>
            <person name="Heller-Uszynska K."/>
            <person name="Miao H."/>
            <person name="Cheng Z."/>
            <person name="Zhang S."/>
            <person name="Wu J."/>
            <person name="Yang Y."/>
            <person name="Kang H."/>
            <person name="Li M."/>
            <person name="Liang H."/>
            <person name="Ren X."/>
            <person name="Shi Z."/>
            <person name="Wen M."/>
            <person name="Jian M."/>
            <person name="Yang H."/>
            <person name="Zhang G."/>
            <person name="Yang Z."/>
            <person name="Chen R."/>
            <person name="Liu S."/>
            <person name="Li J."/>
            <person name="Ma L."/>
            <person name="Liu H."/>
            <person name="Zhou Y."/>
            <person name="Zhao J."/>
            <person name="Fang X."/>
            <person name="Li G."/>
            <person name="Fang L."/>
            <person name="Li Y."/>
            <person name="Liu D."/>
            <person name="Zheng H."/>
            <person name="Zhang Y."/>
            <person name="Qin N."/>
            <person name="Li Z."/>
            <person name="Yang G."/>
            <person name="Yang S."/>
            <person name="Bolund L."/>
            <person name="Kristiansen K."/>
            <person name="Zheng H."/>
            <person name="Li S."/>
            <person name="Zhang X."/>
            <person name="Yang H."/>
            <person name="Wang J."/>
            <person name="Sun R."/>
            <person name="Zhang B."/>
            <person name="Jiang S."/>
            <person name="Wang J."/>
            <person name="Du Y."/>
            <person name="Li S."/>
        </authorList>
    </citation>
    <scope>NUCLEOTIDE SEQUENCE [LARGE SCALE GENOMIC DNA]</scope>
    <source>
        <strain evidence="3">cv. 9930</strain>
    </source>
</reference>
<reference evidence="2 3" key="4">
    <citation type="journal article" date="2011" name="BMC Genomics">
        <title>RNA-Seq improves annotation of protein-coding genes in the cucumber genome.</title>
        <authorList>
            <person name="Li Z."/>
            <person name="Zhang Z."/>
            <person name="Yan P."/>
            <person name="Huang S."/>
            <person name="Fei Z."/>
            <person name="Lin K."/>
        </authorList>
    </citation>
    <scope>NUCLEOTIDE SEQUENCE [LARGE SCALE GENOMIC DNA]</scope>
    <source>
        <strain evidence="3">cv. 9930</strain>
    </source>
</reference>
<accession>A0A0A0LLH8</accession>
<protein>
    <recommendedName>
        <fullName evidence="4">Transmembrane protein</fullName>
    </recommendedName>
</protein>
<reference evidence="2 3" key="2">
    <citation type="journal article" date="2009" name="PLoS ONE">
        <title>An integrated genetic and cytogenetic map of the cucumber genome.</title>
        <authorList>
            <person name="Ren Y."/>
            <person name="Zhang Z."/>
            <person name="Liu J."/>
            <person name="Staub J.E."/>
            <person name="Han Y."/>
            <person name="Cheng Z."/>
            <person name="Li X."/>
            <person name="Lu J."/>
            <person name="Miao H."/>
            <person name="Kang H."/>
            <person name="Xie B."/>
            <person name="Gu X."/>
            <person name="Wang X."/>
            <person name="Du Y."/>
            <person name="Jin W."/>
            <person name="Huang S."/>
        </authorList>
    </citation>
    <scope>NUCLEOTIDE SEQUENCE [LARGE SCALE GENOMIC DNA]</scope>
    <source>
        <strain evidence="3">cv. 9930</strain>
    </source>
</reference>
<dbReference type="EMBL" id="CM002923">
    <property type="protein sequence ID" value="KGN61894.1"/>
    <property type="molecule type" value="Genomic_DNA"/>
</dbReference>
<dbReference type="Gramene" id="KGN61894">
    <property type="protein sequence ID" value="KGN61894"/>
    <property type="gene ID" value="Csa_2G263890"/>
</dbReference>
<feature type="transmembrane region" description="Helical" evidence="1">
    <location>
        <begin position="62"/>
        <end position="81"/>
    </location>
</feature>
<evidence type="ECO:0000256" key="1">
    <source>
        <dbReference type="SAM" id="Phobius"/>
    </source>
</evidence>
<keyword evidence="3" id="KW-1185">Reference proteome</keyword>
<feature type="transmembrane region" description="Helical" evidence="1">
    <location>
        <begin position="32"/>
        <end position="50"/>
    </location>
</feature>
<dbReference type="PANTHER" id="PTHR33306">
    <property type="entry name" value="EXPRESSED PROTEIN-RELATED-RELATED"/>
    <property type="match status" value="1"/>
</dbReference>
<name>A0A0A0LLH8_CUCSA</name>
<keyword evidence="1" id="KW-1133">Transmembrane helix</keyword>
<dbReference type="PANTHER" id="PTHR33306:SF21">
    <property type="entry name" value="TRANSMEMBRANE PROTEIN"/>
    <property type="match status" value="1"/>
</dbReference>
<proteinExistence type="predicted"/>
<gene>
    <name evidence="2" type="ORF">Csa_2G263890</name>
</gene>
<dbReference type="AlphaFoldDB" id="A0A0A0LLH8"/>
<evidence type="ECO:0000313" key="3">
    <source>
        <dbReference type="Proteomes" id="UP000029981"/>
    </source>
</evidence>
<keyword evidence="1" id="KW-0472">Membrane</keyword>
<reference evidence="2 3" key="3">
    <citation type="journal article" date="2010" name="BMC Genomics">
        <title>Transcriptome sequencing and comparative analysis of cucumber flowers with different sex types.</title>
        <authorList>
            <person name="Guo S."/>
            <person name="Zheng Y."/>
            <person name="Joung J.G."/>
            <person name="Liu S."/>
            <person name="Zhang Z."/>
            <person name="Crasta O.R."/>
            <person name="Sobral B.W."/>
            <person name="Xu Y."/>
            <person name="Huang S."/>
            <person name="Fei Z."/>
        </authorList>
    </citation>
    <scope>NUCLEOTIDE SEQUENCE [LARGE SCALE GENOMIC DNA]</scope>
    <source>
        <strain evidence="3">cv. 9930</strain>
    </source>
</reference>
<dbReference type="OMA" id="QNHTVIY"/>
<keyword evidence="1" id="KW-0812">Transmembrane</keyword>
<feature type="transmembrane region" description="Helical" evidence="1">
    <location>
        <begin position="101"/>
        <end position="120"/>
    </location>
</feature>
<organism evidence="2 3">
    <name type="scientific">Cucumis sativus</name>
    <name type="common">Cucumber</name>
    <dbReference type="NCBI Taxonomy" id="3659"/>
    <lineage>
        <taxon>Eukaryota</taxon>
        <taxon>Viridiplantae</taxon>
        <taxon>Streptophyta</taxon>
        <taxon>Embryophyta</taxon>
        <taxon>Tracheophyta</taxon>
        <taxon>Spermatophyta</taxon>
        <taxon>Magnoliopsida</taxon>
        <taxon>eudicotyledons</taxon>
        <taxon>Gunneridae</taxon>
        <taxon>Pentapetalae</taxon>
        <taxon>rosids</taxon>
        <taxon>fabids</taxon>
        <taxon>Cucurbitales</taxon>
        <taxon>Cucurbitaceae</taxon>
        <taxon>Benincaseae</taxon>
        <taxon>Cucumis</taxon>
    </lineage>
</organism>
<evidence type="ECO:0000313" key="2">
    <source>
        <dbReference type="EMBL" id="KGN61894.1"/>
    </source>
</evidence>
<sequence>MDCFYPKRRGPEWKRGLTGTGQTLSSVSPPPIQLLIIFGIVIVLLWFSQFNAGHEAQLNRSFQLFLFLLPIFVIFFMYSYSSSRLINFGFRRSPTGLAQRGASPWTIAILVLLILVLLYYQSSFH</sequence>
<dbReference type="Proteomes" id="UP000029981">
    <property type="component" value="Chromosome 2"/>
</dbReference>